<gene>
    <name evidence="2" type="ORF">Cni_G19814</name>
</gene>
<dbReference type="InterPro" id="IPR043502">
    <property type="entry name" value="DNA/RNA_pol_sf"/>
</dbReference>
<accession>A0AAQ3QIZ2</accession>
<evidence type="ECO:0000259" key="1">
    <source>
        <dbReference type="Pfam" id="PF00078"/>
    </source>
</evidence>
<sequence length="327" mass="37049">MQPRFLRVALGPAEALSFEIANSLGNLISINSLSFEFNRGKYIRVCIEVDLSQPIKNWHDSSFTSNDAYGGLLLVWNAAMVKTEIIFSNHDLWPVFPTIPTSMKENIIKPFTKEKLWSTVKTMANGKSPGVDGFTAEFYKSYWPIIEQDFFDCITNFQNTSYLPFSWNQTVLTFIPKVSNPSRVKDYRPISLCNLNCHILSKLLANRLKETLPIIISKEQSAFIKGRSIHENVLIAQEAAHSIFKSKEKHPYIMIKLDLAKAFDSVSWQAIYIILEVCNFPPSSLNGSTPAYPLPPFHALPMASSLVSFKPIRVLDKEISFPLSYTL</sequence>
<evidence type="ECO:0000313" key="3">
    <source>
        <dbReference type="Proteomes" id="UP001327560"/>
    </source>
</evidence>
<organism evidence="2 3">
    <name type="scientific">Canna indica</name>
    <name type="common">Indian-shot</name>
    <dbReference type="NCBI Taxonomy" id="4628"/>
    <lineage>
        <taxon>Eukaryota</taxon>
        <taxon>Viridiplantae</taxon>
        <taxon>Streptophyta</taxon>
        <taxon>Embryophyta</taxon>
        <taxon>Tracheophyta</taxon>
        <taxon>Spermatophyta</taxon>
        <taxon>Magnoliopsida</taxon>
        <taxon>Liliopsida</taxon>
        <taxon>Zingiberales</taxon>
        <taxon>Cannaceae</taxon>
        <taxon>Canna</taxon>
    </lineage>
</organism>
<protein>
    <recommendedName>
        <fullName evidence="1">Reverse transcriptase domain-containing protein</fullName>
    </recommendedName>
</protein>
<dbReference type="CDD" id="cd01650">
    <property type="entry name" value="RT_nLTR_like"/>
    <property type="match status" value="1"/>
</dbReference>
<dbReference type="EMBL" id="CP136895">
    <property type="protein sequence ID" value="WOL11053.1"/>
    <property type="molecule type" value="Genomic_DNA"/>
</dbReference>
<dbReference type="Pfam" id="PF00078">
    <property type="entry name" value="RVT_1"/>
    <property type="match status" value="1"/>
</dbReference>
<dbReference type="Proteomes" id="UP001327560">
    <property type="component" value="Chromosome 6"/>
</dbReference>
<keyword evidence="3" id="KW-1185">Reference proteome</keyword>
<feature type="domain" description="Reverse transcriptase" evidence="1">
    <location>
        <begin position="175"/>
        <end position="283"/>
    </location>
</feature>
<reference evidence="2 3" key="1">
    <citation type="submission" date="2023-10" db="EMBL/GenBank/DDBJ databases">
        <title>Chromosome-scale genome assembly provides insights into flower coloration mechanisms of Canna indica.</title>
        <authorList>
            <person name="Li C."/>
        </authorList>
    </citation>
    <scope>NUCLEOTIDE SEQUENCE [LARGE SCALE GENOMIC DNA]</scope>
    <source>
        <tissue evidence="2">Flower</tissue>
    </source>
</reference>
<name>A0AAQ3QIZ2_9LILI</name>
<dbReference type="PANTHER" id="PTHR31635:SF196">
    <property type="entry name" value="REVERSE TRANSCRIPTASE DOMAIN-CONTAINING PROTEIN-RELATED"/>
    <property type="match status" value="1"/>
</dbReference>
<dbReference type="SUPFAM" id="SSF56672">
    <property type="entry name" value="DNA/RNA polymerases"/>
    <property type="match status" value="1"/>
</dbReference>
<dbReference type="InterPro" id="IPR000477">
    <property type="entry name" value="RT_dom"/>
</dbReference>
<dbReference type="PANTHER" id="PTHR31635">
    <property type="entry name" value="REVERSE TRANSCRIPTASE DOMAIN-CONTAINING PROTEIN-RELATED"/>
    <property type="match status" value="1"/>
</dbReference>
<dbReference type="AlphaFoldDB" id="A0AAQ3QIZ2"/>
<proteinExistence type="predicted"/>
<evidence type="ECO:0000313" key="2">
    <source>
        <dbReference type="EMBL" id="WOL11053.1"/>
    </source>
</evidence>